<dbReference type="AlphaFoldDB" id="A0A2U3N113"/>
<dbReference type="Proteomes" id="UP000245974">
    <property type="component" value="Unassembled WGS sequence"/>
</dbReference>
<dbReference type="Pfam" id="PF03922">
    <property type="entry name" value="OmpW"/>
    <property type="match status" value="2"/>
</dbReference>
<name>A0A2U3N113_9GAMM</name>
<feature type="chain" id="PRO_5015408593" evidence="1">
    <location>
        <begin position="23"/>
        <end position="365"/>
    </location>
</feature>
<dbReference type="InParanoid" id="A0A2U3N113"/>
<dbReference type="GO" id="GO:0055085">
    <property type="term" value="P:transmembrane transport"/>
    <property type="evidence" value="ECO:0007669"/>
    <property type="project" value="TreeGrafter"/>
</dbReference>
<keyword evidence="3" id="KW-1185">Reference proteome</keyword>
<dbReference type="Gene3D" id="2.40.160.20">
    <property type="match status" value="1"/>
</dbReference>
<gene>
    <name evidence="2" type="ORF">KPC_2526</name>
</gene>
<dbReference type="OrthoDB" id="9807574at2"/>
<dbReference type="InterPro" id="IPR005618">
    <property type="entry name" value="OMPW"/>
</dbReference>
<dbReference type="GO" id="GO:0019867">
    <property type="term" value="C:outer membrane"/>
    <property type="evidence" value="ECO:0007669"/>
    <property type="project" value="InterPro"/>
</dbReference>
<sequence length="365" mass="38753">MRHFFKSAALVVFVLSANLAHADGDFKRWAVSVGWLHVMPQGSANSTNINTAVENGGNYGVGNNLKGADLLLSKNLDDVVNQSNNILVTNVIKSLKSNVAKNPDYLVSSLITNSAKADVYGISDWSNNAGLEADDVDTLGLTLSYFVNDHVSLELIGGVPPKVDIKGKGKIVASASSIANSTAAIPSLINGVEINKDILITDLGGHGKVAEVTAWTPAITAKYHFGKSGVNKFRPFIGAGVVYGHFNKLKLNGGVEQDLINAGHMVQNVLDGNAGEALQNSGKSSANPVVKVKTDDAFAPVVTAGFSYDLTERWFTTASLTYMPDFHNTATIIVSDSKTGNQLIKANTKVDLDPLITYVGVGYRF</sequence>
<accession>A0A2U3N113</accession>
<dbReference type="EMBL" id="OOGT01000128">
    <property type="protein sequence ID" value="SPL71348.1"/>
    <property type="molecule type" value="Genomic_DNA"/>
</dbReference>
<evidence type="ECO:0000313" key="2">
    <source>
        <dbReference type="EMBL" id="SPL71348.1"/>
    </source>
</evidence>
<dbReference type="SUPFAM" id="SSF56925">
    <property type="entry name" value="OMPA-like"/>
    <property type="match status" value="1"/>
</dbReference>
<dbReference type="RefSeq" id="WP_121974771.1">
    <property type="nucleotide sequence ID" value="NZ_OOGT01000128.1"/>
</dbReference>
<dbReference type="PANTHER" id="PTHR36920">
    <property type="match status" value="1"/>
</dbReference>
<reference evidence="3" key="1">
    <citation type="submission" date="2018-03" db="EMBL/GenBank/DDBJ databases">
        <authorList>
            <person name="Blom J."/>
        </authorList>
    </citation>
    <scope>NUCLEOTIDE SEQUENCE [LARGE SCALE GENOMIC DNA]</scope>
    <source>
        <strain evidence="3">KPC-SM-21</strain>
    </source>
</reference>
<evidence type="ECO:0000256" key="1">
    <source>
        <dbReference type="SAM" id="SignalP"/>
    </source>
</evidence>
<evidence type="ECO:0000313" key="3">
    <source>
        <dbReference type="Proteomes" id="UP000245974"/>
    </source>
</evidence>
<protein>
    <submittedName>
        <fullName evidence="2">Outer membrane protein W</fullName>
    </submittedName>
</protein>
<dbReference type="InterPro" id="IPR011250">
    <property type="entry name" value="OMP/PagP_B-barrel"/>
</dbReference>
<dbReference type="PANTHER" id="PTHR36920:SF1">
    <property type="entry name" value="OUTER MEMBRANE PROTEIN W"/>
    <property type="match status" value="1"/>
</dbReference>
<keyword evidence="1" id="KW-0732">Signal</keyword>
<proteinExistence type="predicted"/>
<organism evidence="2 3">
    <name type="scientific">Acinetobacter stercoris</name>
    <dbReference type="NCBI Taxonomy" id="2126983"/>
    <lineage>
        <taxon>Bacteria</taxon>
        <taxon>Pseudomonadati</taxon>
        <taxon>Pseudomonadota</taxon>
        <taxon>Gammaproteobacteria</taxon>
        <taxon>Moraxellales</taxon>
        <taxon>Moraxellaceae</taxon>
        <taxon>Acinetobacter</taxon>
    </lineage>
</organism>
<feature type="signal peptide" evidence="1">
    <location>
        <begin position="1"/>
        <end position="22"/>
    </location>
</feature>